<protein>
    <submittedName>
        <fullName evidence="1">Uncharacterized protein</fullName>
    </submittedName>
</protein>
<dbReference type="InterPro" id="IPR014710">
    <property type="entry name" value="RmlC-like_jellyroll"/>
</dbReference>
<gene>
    <name evidence="1" type="ORF">Aam_103_015</name>
</gene>
<dbReference type="RefSeq" id="WP_048879962.1">
    <property type="nucleotide sequence ID" value="NZ_BANC01000101.1"/>
</dbReference>
<keyword evidence="2" id="KW-1185">Reference proteome</keyword>
<name>A0A0D6PJH3_9PROT</name>
<proteinExistence type="predicted"/>
<dbReference type="Gene3D" id="2.60.120.10">
    <property type="entry name" value="Jelly Rolls"/>
    <property type="match status" value="1"/>
</dbReference>
<evidence type="ECO:0000313" key="1">
    <source>
        <dbReference type="EMBL" id="GAN81571.1"/>
    </source>
</evidence>
<sequence>MYDNSDPRSGLAQPAVKIAPGAFSASSYVKFYESAAAEQTPGLQQWYARGQNFILAYSELQANAATGELLKRFGQADEYVVLLPDTDSQAEIITSTERVLVNGFSLIIVPPGDSEIVMRTAGRIVRLFTVQATDLLEKCANERHYDVPNPRVAPLEPWPAPPSGYKVRAYSLDVPPTQGRFGRIFRCTTFMINYLDPSNGPRDPTKMSPHHHDDFEQGSLALAGSFTHHLRWPWTTNMTNWRDDEHEICGTPSLAIIPAPAIHTTEAKGAGVNQLVDIFCGPRMDFSQQNGWVLNADEYPLPA</sequence>
<evidence type="ECO:0000313" key="2">
    <source>
        <dbReference type="Proteomes" id="UP000032668"/>
    </source>
</evidence>
<dbReference type="EMBL" id="BANC01000101">
    <property type="protein sequence ID" value="GAN81571.1"/>
    <property type="molecule type" value="Genomic_DNA"/>
</dbReference>
<accession>A0A0D6PJH3</accession>
<comment type="caution">
    <text evidence="1">The sequence shown here is derived from an EMBL/GenBank/DDBJ whole genome shotgun (WGS) entry which is preliminary data.</text>
</comment>
<dbReference type="OrthoDB" id="8882910at2"/>
<dbReference type="Proteomes" id="UP000032668">
    <property type="component" value="Unassembled WGS sequence"/>
</dbReference>
<reference evidence="1 2" key="1">
    <citation type="submission" date="2012-11" db="EMBL/GenBank/DDBJ databases">
        <title>Whole genome sequence of Acidocella aminolytica 101 = DSM 11237.</title>
        <authorList>
            <person name="Azuma Y."/>
            <person name="Higashiura N."/>
            <person name="Hirakawa H."/>
            <person name="Matsushita K."/>
        </authorList>
    </citation>
    <scope>NUCLEOTIDE SEQUENCE [LARGE SCALE GENOMIC DNA]</scope>
    <source>
        <strain evidence="2">101 / DSM 11237</strain>
    </source>
</reference>
<dbReference type="AlphaFoldDB" id="A0A0D6PJH3"/>
<organism evidence="1 2">
    <name type="scientific">Acidocella aminolytica 101 = DSM 11237</name>
    <dbReference type="NCBI Taxonomy" id="1120923"/>
    <lineage>
        <taxon>Bacteria</taxon>
        <taxon>Pseudomonadati</taxon>
        <taxon>Pseudomonadota</taxon>
        <taxon>Alphaproteobacteria</taxon>
        <taxon>Acetobacterales</taxon>
        <taxon>Acidocellaceae</taxon>
        <taxon>Acidocella</taxon>
    </lineage>
</organism>
<dbReference type="STRING" id="1120923.SAMN02746095_03397"/>